<feature type="transmembrane region" description="Helical" evidence="13">
    <location>
        <begin position="58"/>
        <end position="88"/>
    </location>
</feature>
<evidence type="ECO:0000256" key="10">
    <source>
        <dbReference type="ARBA" id="ARBA00023065"/>
    </source>
</evidence>
<feature type="transmembrane region" description="Helical" evidence="13">
    <location>
        <begin position="293"/>
        <end position="315"/>
    </location>
</feature>
<comment type="similarity">
    <text evidence="3">Belongs to the multi antimicrobial extrusion (MATE) (TC 2.A.66.1) family.</text>
</comment>
<keyword evidence="8 13" id="KW-0812">Transmembrane</keyword>
<feature type="transmembrane region" description="Helical" evidence="13">
    <location>
        <begin position="327"/>
        <end position="350"/>
    </location>
</feature>
<dbReference type="PIRSF" id="PIRSF006603">
    <property type="entry name" value="DinF"/>
    <property type="match status" value="1"/>
</dbReference>
<keyword evidence="6" id="KW-0050">Antiport</keyword>
<dbReference type="GO" id="GO:0015297">
    <property type="term" value="F:antiporter activity"/>
    <property type="evidence" value="ECO:0007669"/>
    <property type="project" value="UniProtKB-KW"/>
</dbReference>
<feature type="transmembrane region" description="Helical" evidence="13">
    <location>
        <begin position="267"/>
        <end position="287"/>
    </location>
</feature>
<comment type="function">
    <text evidence="1">Multidrug efflux pump.</text>
</comment>
<evidence type="ECO:0000256" key="13">
    <source>
        <dbReference type="SAM" id="Phobius"/>
    </source>
</evidence>
<evidence type="ECO:0000313" key="14">
    <source>
        <dbReference type="EMBL" id="MBM6921652.1"/>
    </source>
</evidence>
<feature type="transmembrane region" description="Helical" evidence="13">
    <location>
        <begin position="204"/>
        <end position="225"/>
    </location>
</feature>
<dbReference type="GO" id="GO:0005886">
    <property type="term" value="C:plasma membrane"/>
    <property type="evidence" value="ECO:0007669"/>
    <property type="project" value="UniProtKB-SubCell"/>
</dbReference>
<dbReference type="Pfam" id="PF01554">
    <property type="entry name" value="MatE"/>
    <property type="match status" value="2"/>
</dbReference>
<feature type="transmembrane region" description="Helical" evidence="13">
    <location>
        <begin position="20"/>
        <end position="38"/>
    </location>
</feature>
<evidence type="ECO:0000256" key="4">
    <source>
        <dbReference type="ARBA" id="ARBA00020268"/>
    </source>
</evidence>
<comment type="caution">
    <text evidence="14">The sequence shown here is derived from an EMBL/GenBank/DDBJ whole genome shotgun (WGS) entry which is preliminary data.</text>
</comment>
<evidence type="ECO:0000256" key="2">
    <source>
        <dbReference type="ARBA" id="ARBA00004651"/>
    </source>
</evidence>
<keyword evidence="7" id="KW-1003">Cell membrane</keyword>
<dbReference type="RefSeq" id="WP_430623638.1">
    <property type="nucleotide sequence ID" value="NZ_JACJKY010000021.1"/>
</dbReference>
<dbReference type="CDD" id="cd13138">
    <property type="entry name" value="MATE_yoeA_like"/>
    <property type="match status" value="1"/>
</dbReference>
<dbReference type="NCBIfam" id="TIGR00797">
    <property type="entry name" value="matE"/>
    <property type="match status" value="1"/>
</dbReference>
<name>A0A938X947_9FIRM</name>
<gene>
    <name evidence="14" type="ORF">H6A12_10875</name>
</gene>
<feature type="transmembrane region" description="Helical" evidence="13">
    <location>
        <begin position="395"/>
        <end position="419"/>
    </location>
</feature>
<reference evidence="14" key="2">
    <citation type="journal article" date="2021" name="Sci. Rep.">
        <title>The distribution of antibiotic resistance genes in chicken gut microbiota commensals.</title>
        <authorList>
            <person name="Juricova H."/>
            <person name="Matiasovicova J."/>
            <person name="Kubasova T."/>
            <person name="Cejkova D."/>
            <person name="Rychlik I."/>
        </authorList>
    </citation>
    <scope>NUCLEOTIDE SEQUENCE</scope>
    <source>
        <strain evidence="14">An559</strain>
    </source>
</reference>
<feature type="transmembrane region" description="Helical" evidence="13">
    <location>
        <begin position="108"/>
        <end position="129"/>
    </location>
</feature>
<keyword evidence="9 13" id="KW-1133">Transmembrane helix</keyword>
<feature type="transmembrane region" description="Helical" evidence="13">
    <location>
        <begin position="425"/>
        <end position="446"/>
    </location>
</feature>
<dbReference type="InterPro" id="IPR050222">
    <property type="entry name" value="MATE_MdtK"/>
</dbReference>
<dbReference type="AlphaFoldDB" id="A0A938X947"/>
<keyword evidence="5" id="KW-0813">Transport</keyword>
<evidence type="ECO:0000256" key="3">
    <source>
        <dbReference type="ARBA" id="ARBA00010199"/>
    </source>
</evidence>
<dbReference type="Proteomes" id="UP000774750">
    <property type="component" value="Unassembled WGS sequence"/>
</dbReference>
<dbReference type="InterPro" id="IPR002528">
    <property type="entry name" value="MATE_fam"/>
</dbReference>
<evidence type="ECO:0000256" key="9">
    <source>
        <dbReference type="ARBA" id="ARBA00022989"/>
    </source>
</evidence>
<keyword evidence="11 13" id="KW-0472">Membrane</keyword>
<feature type="transmembrane region" description="Helical" evidence="13">
    <location>
        <begin position="149"/>
        <end position="170"/>
    </location>
</feature>
<dbReference type="EMBL" id="JACJKY010000021">
    <property type="protein sequence ID" value="MBM6921652.1"/>
    <property type="molecule type" value="Genomic_DNA"/>
</dbReference>
<dbReference type="GO" id="GO:0042910">
    <property type="term" value="F:xenobiotic transmembrane transporter activity"/>
    <property type="evidence" value="ECO:0007669"/>
    <property type="project" value="InterPro"/>
</dbReference>
<feature type="transmembrane region" description="Helical" evidence="13">
    <location>
        <begin position="177"/>
        <end position="198"/>
    </location>
</feature>
<evidence type="ECO:0000256" key="6">
    <source>
        <dbReference type="ARBA" id="ARBA00022449"/>
    </source>
</evidence>
<evidence type="ECO:0000256" key="8">
    <source>
        <dbReference type="ARBA" id="ARBA00022692"/>
    </source>
</evidence>
<comment type="subcellular location">
    <subcellularLocation>
        <location evidence="2">Cell membrane</location>
        <topology evidence="2">Multi-pass membrane protein</topology>
    </subcellularLocation>
</comment>
<dbReference type="InterPro" id="IPR048279">
    <property type="entry name" value="MdtK-like"/>
</dbReference>
<evidence type="ECO:0000256" key="1">
    <source>
        <dbReference type="ARBA" id="ARBA00003408"/>
    </source>
</evidence>
<evidence type="ECO:0000256" key="7">
    <source>
        <dbReference type="ARBA" id="ARBA00022475"/>
    </source>
</evidence>
<protein>
    <recommendedName>
        <fullName evidence="4">Probable multidrug resistance protein NorM</fullName>
    </recommendedName>
    <alternativeName>
        <fullName evidence="12">Multidrug-efflux transporter</fullName>
    </alternativeName>
</protein>
<evidence type="ECO:0000256" key="5">
    <source>
        <dbReference type="ARBA" id="ARBA00022448"/>
    </source>
</evidence>
<sequence>MGLLRTKGIIRGANGITEGVIWKQLLAFFFPIVLGTFFQQLYNTVDAVVVGNFVGKEALAAVGGATGTLINLLVGFFVGVSSGATVVISQFYGAKRVQETSKAVHTAAALSIAGGIGMTIIGMAASPFALAAMGTPSDIMGFSVTYIEIYFGGVIFSLIYNIGSGILRAVGDSKRPLYYLIVCCMVNLVLDLLFVAVFRWGVAGAALATVFSQVVSAVLVVFSLVRTREIYRLVIREIRFDLHILKEMIRIGLPAGMQSVMYSASNIIIQSSINALGTNTVAAWTAYGKIDGIFWMIMGAFGVSITTFTGQNFGAQKIDRVHKSVRVCLAIAFLTAGIMSLIMLFAGQYVFMLFTPDKDVIEIGMRAMRIVSPFYFTYVCIEVLAGAVRGAGDALVPMIMTCIGVCVLRVIWMFVIVPISPTLETIVVSYPITWGATSLLFVGYYLQGGWLRRCRKKAGFPAVEKQP</sequence>
<keyword evidence="10" id="KW-0406">Ion transport</keyword>
<organism evidence="14 15">
    <name type="scientific">Merdimmobilis hominis</name>
    <dbReference type="NCBI Taxonomy" id="2897707"/>
    <lineage>
        <taxon>Bacteria</taxon>
        <taxon>Bacillati</taxon>
        <taxon>Bacillota</taxon>
        <taxon>Clostridia</taxon>
        <taxon>Eubacteriales</taxon>
        <taxon>Oscillospiraceae</taxon>
        <taxon>Merdimmobilis</taxon>
    </lineage>
</organism>
<evidence type="ECO:0000256" key="12">
    <source>
        <dbReference type="ARBA" id="ARBA00031636"/>
    </source>
</evidence>
<evidence type="ECO:0000256" key="11">
    <source>
        <dbReference type="ARBA" id="ARBA00023136"/>
    </source>
</evidence>
<feature type="transmembrane region" description="Helical" evidence="13">
    <location>
        <begin position="370"/>
        <end position="388"/>
    </location>
</feature>
<dbReference type="GO" id="GO:0006811">
    <property type="term" value="P:monoatomic ion transport"/>
    <property type="evidence" value="ECO:0007669"/>
    <property type="project" value="UniProtKB-KW"/>
</dbReference>
<proteinExistence type="inferred from homology"/>
<dbReference type="PANTHER" id="PTHR43298">
    <property type="entry name" value="MULTIDRUG RESISTANCE PROTEIN NORM-RELATED"/>
    <property type="match status" value="1"/>
</dbReference>
<evidence type="ECO:0000313" key="15">
    <source>
        <dbReference type="Proteomes" id="UP000774750"/>
    </source>
</evidence>
<dbReference type="PANTHER" id="PTHR43298:SF2">
    <property type="entry name" value="FMN_FAD EXPORTER YEEO-RELATED"/>
    <property type="match status" value="1"/>
</dbReference>
<accession>A0A938X947</accession>
<keyword evidence="15" id="KW-1185">Reference proteome</keyword>
<reference evidence="14" key="1">
    <citation type="submission" date="2020-08" db="EMBL/GenBank/DDBJ databases">
        <authorList>
            <person name="Cejkova D."/>
            <person name="Kubasova T."/>
            <person name="Jahodarova E."/>
            <person name="Rychlik I."/>
        </authorList>
    </citation>
    <scope>NUCLEOTIDE SEQUENCE</scope>
    <source>
        <strain evidence="14">An559</strain>
    </source>
</reference>